<protein>
    <recommendedName>
        <fullName evidence="4">CsbD family protein</fullName>
    </recommendedName>
</protein>
<gene>
    <name evidence="2" type="ORF">QWZ14_00810</name>
</gene>
<keyword evidence="3" id="KW-1185">Reference proteome</keyword>
<comment type="caution">
    <text evidence="2">The sequence shown here is derived from an EMBL/GenBank/DDBJ whole genome shotgun (WGS) entry which is preliminary data.</text>
</comment>
<feature type="region of interest" description="Disordered" evidence="1">
    <location>
        <begin position="1"/>
        <end position="40"/>
    </location>
</feature>
<dbReference type="Proteomes" id="UP001529369">
    <property type="component" value="Unassembled WGS sequence"/>
</dbReference>
<evidence type="ECO:0008006" key="4">
    <source>
        <dbReference type="Google" id="ProtNLM"/>
    </source>
</evidence>
<evidence type="ECO:0000313" key="3">
    <source>
        <dbReference type="Proteomes" id="UP001529369"/>
    </source>
</evidence>
<feature type="compositionally biased region" description="Basic and acidic residues" evidence="1">
    <location>
        <begin position="11"/>
        <end position="27"/>
    </location>
</feature>
<accession>A0ABT7ZZM2</accession>
<organism evidence="2 3">
    <name type="scientific">Paeniroseomonas aquatica</name>
    <dbReference type="NCBI Taxonomy" id="373043"/>
    <lineage>
        <taxon>Bacteria</taxon>
        <taxon>Pseudomonadati</taxon>
        <taxon>Pseudomonadota</taxon>
        <taxon>Alphaproteobacteria</taxon>
        <taxon>Acetobacterales</taxon>
        <taxon>Acetobacteraceae</taxon>
        <taxon>Paeniroseomonas</taxon>
    </lineage>
</organism>
<proteinExistence type="predicted"/>
<name>A0ABT7ZZM2_9PROT</name>
<evidence type="ECO:0000313" key="2">
    <source>
        <dbReference type="EMBL" id="MDN3562922.1"/>
    </source>
</evidence>
<dbReference type="EMBL" id="JAUFPN010000006">
    <property type="protein sequence ID" value="MDN3562922.1"/>
    <property type="molecule type" value="Genomic_DNA"/>
</dbReference>
<reference evidence="3" key="1">
    <citation type="journal article" date="2019" name="Int. J. Syst. Evol. Microbiol.">
        <title>The Global Catalogue of Microorganisms (GCM) 10K type strain sequencing project: providing services to taxonomists for standard genome sequencing and annotation.</title>
        <authorList>
            <consortium name="The Broad Institute Genomics Platform"/>
            <consortium name="The Broad Institute Genome Sequencing Center for Infectious Disease"/>
            <person name="Wu L."/>
            <person name="Ma J."/>
        </authorList>
    </citation>
    <scope>NUCLEOTIDE SEQUENCE [LARGE SCALE GENOMIC DNA]</scope>
    <source>
        <strain evidence="3">CECT 7131</strain>
    </source>
</reference>
<evidence type="ECO:0000256" key="1">
    <source>
        <dbReference type="SAM" id="MobiDB-lite"/>
    </source>
</evidence>
<sequence>MAGRLGQANADKLRDDGQGDGRMHEAGEQAAGHGVGLHEV</sequence>
<dbReference type="RefSeq" id="WP_290314644.1">
    <property type="nucleotide sequence ID" value="NZ_JAUFPN010000006.1"/>
</dbReference>